<name>A0AAW0JY60_MYOGA</name>
<proteinExistence type="predicted"/>
<comment type="caution">
    <text evidence="1">The sequence shown here is derived from an EMBL/GenBank/DDBJ whole genome shotgun (WGS) entry which is preliminary data.</text>
</comment>
<sequence>EQIHLVKASVQLPDADAQFDASHNNTVKEQFEIKINHEENPCIIATKSAPSDVLDFDYTKHASKPDVSGEHNIRRKANLSRHLVLQMTSAAAYGAVQLQRKEK</sequence>
<dbReference type="AlphaFoldDB" id="A0AAW0JY60"/>
<gene>
    <name evidence="1" type="ORF">U0070_016423</name>
</gene>
<dbReference type="Proteomes" id="UP001488838">
    <property type="component" value="Unassembled WGS sequence"/>
</dbReference>
<dbReference type="Gene3D" id="2.130.10.10">
    <property type="entry name" value="YVTN repeat-like/Quinoprotein amine dehydrogenase"/>
    <property type="match status" value="1"/>
</dbReference>
<feature type="non-terminal residue" evidence="1">
    <location>
        <position position="1"/>
    </location>
</feature>
<dbReference type="InterPro" id="IPR015943">
    <property type="entry name" value="WD40/YVTN_repeat-like_dom_sf"/>
</dbReference>
<reference evidence="1 2" key="1">
    <citation type="journal article" date="2023" name="bioRxiv">
        <title>Conserved and derived expression patterns and positive selection on dental genes reveal complex evolutionary context of ever-growing rodent molars.</title>
        <authorList>
            <person name="Calamari Z.T."/>
            <person name="Song A."/>
            <person name="Cohen E."/>
            <person name="Akter M."/>
            <person name="Roy R.D."/>
            <person name="Hallikas O."/>
            <person name="Christensen M.M."/>
            <person name="Li P."/>
            <person name="Marangoni P."/>
            <person name="Jernvall J."/>
            <person name="Klein O.D."/>
        </authorList>
    </citation>
    <scope>NUCLEOTIDE SEQUENCE [LARGE SCALE GENOMIC DNA]</scope>
    <source>
        <strain evidence="1">V071</strain>
    </source>
</reference>
<evidence type="ECO:0000313" key="1">
    <source>
        <dbReference type="EMBL" id="KAK7831793.1"/>
    </source>
</evidence>
<dbReference type="EMBL" id="JBBHLL010000012">
    <property type="protein sequence ID" value="KAK7831793.1"/>
    <property type="molecule type" value="Genomic_DNA"/>
</dbReference>
<protein>
    <submittedName>
        <fullName evidence="1">Uncharacterized protein</fullName>
    </submittedName>
</protein>
<accession>A0AAW0JY60</accession>
<keyword evidence="2" id="KW-1185">Reference proteome</keyword>
<evidence type="ECO:0000313" key="2">
    <source>
        <dbReference type="Proteomes" id="UP001488838"/>
    </source>
</evidence>
<organism evidence="1 2">
    <name type="scientific">Myodes glareolus</name>
    <name type="common">Bank vole</name>
    <name type="synonym">Clethrionomys glareolus</name>
    <dbReference type="NCBI Taxonomy" id="447135"/>
    <lineage>
        <taxon>Eukaryota</taxon>
        <taxon>Metazoa</taxon>
        <taxon>Chordata</taxon>
        <taxon>Craniata</taxon>
        <taxon>Vertebrata</taxon>
        <taxon>Euteleostomi</taxon>
        <taxon>Mammalia</taxon>
        <taxon>Eutheria</taxon>
        <taxon>Euarchontoglires</taxon>
        <taxon>Glires</taxon>
        <taxon>Rodentia</taxon>
        <taxon>Myomorpha</taxon>
        <taxon>Muroidea</taxon>
        <taxon>Cricetidae</taxon>
        <taxon>Arvicolinae</taxon>
        <taxon>Myodes</taxon>
    </lineage>
</organism>